<evidence type="ECO:0000256" key="2">
    <source>
        <dbReference type="ARBA" id="ARBA00009530"/>
    </source>
</evidence>
<gene>
    <name evidence="7 9 10" type="ORF">SRAE_2000359900</name>
</gene>
<comment type="subcellular location">
    <subcellularLocation>
        <location evidence="1">Membrane</location>
    </subcellularLocation>
</comment>
<evidence type="ECO:0000313" key="9">
    <source>
        <dbReference type="WBParaSite" id="SRAE_2000359900.1"/>
    </source>
</evidence>
<dbReference type="CTD" id="36381315"/>
<reference evidence="8" key="2">
    <citation type="submission" date="2014-09" db="EMBL/GenBank/DDBJ databases">
        <authorList>
            <person name="Martin A.A."/>
        </authorList>
    </citation>
    <scope>NUCLEOTIDE SEQUENCE</scope>
    <source>
        <strain evidence="8">ED321</strain>
    </source>
</reference>
<sequence length="111" mass="11870">MYQPDRGCLVCWAILFSPVAVGILLGCGSELWINICLSVFFILPGMIHALILIYTVDPYRCRYQFVGGGAVVASPVVGHPVVASPVVATPMMAPPQMVTPVVAGPPVYGYY</sequence>
<organism evidence="7">
    <name type="scientific">Strongyloides ratti</name>
    <name type="common">Parasitic roundworm</name>
    <dbReference type="NCBI Taxonomy" id="34506"/>
    <lineage>
        <taxon>Eukaryota</taxon>
        <taxon>Metazoa</taxon>
        <taxon>Ecdysozoa</taxon>
        <taxon>Nematoda</taxon>
        <taxon>Chromadorea</taxon>
        <taxon>Rhabditida</taxon>
        <taxon>Tylenchina</taxon>
        <taxon>Panagrolaimomorpha</taxon>
        <taxon>Strongyloidoidea</taxon>
        <taxon>Strongyloididae</taxon>
        <taxon>Strongyloides</taxon>
    </lineage>
</organism>
<dbReference type="OrthoDB" id="2802411at2759"/>
<feature type="transmembrane region" description="Helical" evidence="6">
    <location>
        <begin position="31"/>
        <end position="54"/>
    </location>
</feature>
<evidence type="ECO:0000256" key="4">
    <source>
        <dbReference type="ARBA" id="ARBA00022989"/>
    </source>
</evidence>
<keyword evidence="8" id="KW-1185">Reference proteome</keyword>
<evidence type="ECO:0000313" key="8">
    <source>
        <dbReference type="Proteomes" id="UP000035682"/>
    </source>
</evidence>
<reference evidence="7" key="1">
    <citation type="submission" date="2014-09" db="EMBL/GenBank/DDBJ databases">
        <authorList>
            <person name="Aslett A.Martin."/>
        </authorList>
    </citation>
    <scope>NUCLEOTIDE SEQUENCE</scope>
    <source>
        <strain evidence="7">ED321 Heterogonic</strain>
    </source>
</reference>
<dbReference type="PROSITE" id="PS51257">
    <property type="entry name" value="PROKAR_LIPOPROTEIN"/>
    <property type="match status" value="1"/>
</dbReference>
<dbReference type="InterPro" id="IPR000612">
    <property type="entry name" value="PMP3"/>
</dbReference>
<evidence type="ECO:0000256" key="5">
    <source>
        <dbReference type="ARBA" id="ARBA00023136"/>
    </source>
</evidence>
<evidence type="ECO:0000313" key="7">
    <source>
        <dbReference type="EMBL" id="CEF68945.1"/>
    </source>
</evidence>
<dbReference type="GO" id="GO:0016020">
    <property type="term" value="C:membrane"/>
    <property type="evidence" value="ECO:0007669"/>
    <property type="project" value="UniProtKB-SubCell"/>
</dbReference>
<name>A0A090LN31_STRRB</name>
<proteinExistence type="inferred from homology"/>
<keyword evidence="4 6" id="KW-1133">Transmembrane helix</keyword>
<keyword evidence="5 6" id="KW-0472">Membrane</keyword>
<dbReference type="RefSeq" id="XP_024508145.1">
    <property type="nucleotide sequence ID" value="XM_024654811.1"/>
</dbReference>
<dbReference type="WormBase" id="SRAE_2000359900">
    <property type="protein sequence ID" value="SRP11995"/>
    <property type="gene ID" value="WBGene00263822"/>
</dbReference>
<keyword evidence="3 6" id="KW-0812">Transmembrane</keyword>
<dbReference type="EMBL" id="LN609529">
    <property type="protein sequence ID" value="CEF68945.1"/>
    <property type="molecule type" value="Genomic_DNA"/>
</dbReference>
<evidence type="ECO:0000256" key="3">
    <source>
        <dbReference type="ARBA" id="ARBA00022692"/>
    </source>
</evidence>
<accession>A0A090LN31</accession>
<feature type="transmembrane region" description="Helical" evidence="6">
    <location>
        <begin position="7"/>
        <end position="25"/>
    </location>
</feature>
<reference evidence="9" key="3">
    <citation type="submission" date="2020-12" db="UniProtKB">
        <authorList>
            <consortium name="WormBaseParasite"/>
        </authorList>
    </citation>
    <scope>IDENTIFICATION</scope>
</reference>
<comment type="similarity">
    <text evidence="2">Belongs to the UPF0057 (PMP3) family.</text>
</comment>
<dbReference type="Proteomes" id="UP000035682">
    <property type="component" value="Unplaced"/>
</dbReference>
<dbReference type="AlphaFoldDB" id="A0A090LN31"/>
<dbReference type="GeneID" id="36381315"/>
<protein>
    <submittedName>
        <fullName evidence="7 9">Proteolipid membrane potential modulator family-containing protein</fullName>
    </submittedName>
</protein>
<evidence type="ECO:0000256" key="6">
    <source>
        <dbReference type="SAM" id="Phobius"/>
    </source>
</evidence>
<evidence type="ECO:0000256" key="1">
    <source>
        <dbReference type="ARBA" id="ARBA00004370"/>
    </source>
</evidence>
<evidence type="ECO:0000313" key="10">
    <source>
        <dbReference type="WormBase" id="SRAE_2000359900"/>
    </source>
</evidence>
<dbReference type="Pfam" id="PF01679">
    <property type="entry name" value="Pmp3"/>
    <property type="match status" value="1"/>
</dbReference>
<dbReference type="WBParaSite" id="SRAE_2000359900.1">
    <property type="protein sequence ID" value="SRAE_2000359900.1"/>
    <property type="gene ID" value="WBGene00263822"/>
</dbReference>